<reference evidence="2" key="1">
    <citation type="submission" date="2020-10" db="EMBL/GenBank/DDBJ databases">
        <authorList>
            <person name="Gilroy R."/>
        </authorList>
    </citation>
    <scope>NUCLEOTIDE SEQUENCE</scope>
    <source>
        <strain evidence="2">14700</strain>
    </source>
</reference>
<evidence type="ECO:0000313" key="2">
    <source>
        <dbReference type="EMBL" id="MBO8468529.1"/>
    </source>
</evidence>
<evidence type="ECO:0000313" key="3">
    <source>
        <dbReference type="Proteomes" id="UP000810292"/>
    </source>
</evidence>
<dbReference type="InterPro" id="IPR024534">
    <property type="entry name" value="JetD_C"/>
</dbReference>
<dbReference type="Pfam" id="PF09983">
    <property type="entry name" value="JetD_C"/>
    <property type="match status" value="1"/>
</dbReference>
<comment type="caution">
    <text evidence="2">The sequence shown here is derived from an EMBL/GenBank/DDBJ whole genome shotgun (WGS) entry which is preliminary data.</text>
</comment>
<dbReference type="AlphaFoldDB" id="A0A9D9NCM8"/>
<sequence>MRKDEIALQILNTLLDKYERSSSFRGGKRRIILTPRTDMNLFLLLESPADRKPFMDAINELSSASLIGYENDRDDDSYPSLIYLLVDADTINRVYSAAGRKDKHRILENLFRKIAGTAAEMPECDIKTYLLSALKKTGEYIIPRPFSGSSLDDDILKALSFMAANESEIMERVMSLRLYGNSKYFEKEVKSSVLSILRSIGPEKRDDELLSAYSVVRYPEEFMFKGDVIIRFKDGSFTDFSALKSGSVITSSDADRAVCVISKTVSKITTVENKANYIQLAAEAGPDELVIFLGGFFSPARGRFLSLMHRSFPTAEYLHTGDIDLGGFLIFLKLKEIIPEIKPYMMDAAALDSYIDSAEPIGDGKYLASLQNLLEDESFSVFHPVISLMLEKRVRLEQESFLG</sequence>
<accession>A0A9D9NCM8</accession>
<evidence type="ECO:0000259" key="1">
    <source>
        <dbReference type="Pfam" id="PF09983"/>
    </source>
</evidence>
<gene>
    <name evidence="2" type="ORF">IAA72_01940</name>
</gene>
<feature type="domain" description="Wadjet protein JetD C-terminal" evidence="1">
    <location>
        <begin position="258"/>
        <end position="400"/>
    </location>
</feature>
<dbReference type="Proteomes" id="UP000810292">
    <property type="component" value="Unassembled WGS sequence"/>
</dbReference>
<protein>
    <recommendedName>
        <fullName evidence="1">Wadjet protein JetD C-terminal domain-containing protein</fullName>
    </recommendedName>
</protein>
<name>A0A9D9NCM8_9SPIO</name>
<organism evidence="2 3">
    <name type="scientific">Candidatus Ornithospirochaeta stercoravium</name>
    <dbReference type="NCBI Taxonomy" id="2840897"/>
    <lineage>
        <taxon>Bacteria</taxon>
        <taxon>Pseudomonadati</taxon>
        <taxon>Spirochaetota</taxon>
        <taxon>Spirochaetia</taxon>
        <taxon>Spirochaetales</taxon>
        <taxon>Spirochaetaceae</taxon>
        <taxon>Spirochaetaceae incertae sedis</taxon>
        <taxon>Candidatus Ornithospirochaeta</taxon>
    </lineage>
</organism>
<dbReference type="EMBL" id="JADIMF010000028">
    <property type="protein sequence ID" value="MBO8468529.1"/>
    <property type="molecule type" value="Genomic_DNA"/>
</dbReference>
<proteinExistence type="predicted"/>
<reference evidence="2" key="2">
    <citation type="journal article" date="2021" name="PeerJ">
        <title>Extensive microbial diversity within the chicken gut microbiome revealed by metagenomics and culture.</title>
        <authorList>
            <person name="Gilroy R."/>
            <person name="Ravi A."/>
            <person name="Getino M."/>
            <person name="Pursley I."/>
            <person name="Horton D.L."/>
            <person name="Alikhan N.F."/>
            <person name="Baker D."/>
            <person name="Gharbi K."/>
            <person name="Hall N."/>
            <person name="Watson M."/>
            <person name="Adriaenssens E.M."/>
            <person name="Foster-Nyarko E."/>
            <person name="Jarju S."/>
            <person name="Secka A."/>
            <person name="Antonio M."/>
            <person name="Oren A."/>
            <person name="Chaudhuri R.R."/>
            <person name="La Ragione R."/>
            <person name="Hildebrand F."/>
            <person name="Pallen M.J."/>
        </authorList>
    </citation>
    <scope>NUCLEOTIDE SEQUENCE</scope>
    <source>
        <strain evidence="2">14700</strain>
    </source>
</reference>